<dbReference type="PANTHER" id="PTHR45742">
    <property type="entry name" value="COMPLEMENT COMPONENT C6"/>
    <property type="match status" value="1"/>
</dbReference>
<dbReference type="PROSITE" id="PS00279">
    <property type="entry name" value="MACPF_1"/>
    <property type="match status" value="1"/>
</dbReference>
<evidence type="ECO:0000256" key="4">
    <source>
        <dbReference type="ARBA" id="ARBA00018261"/>
    </source>
</evidence>
<evidence type="ECO:0000256" key="2">
    <source>
        <dbReference type="ARBA" id="ARBA00004613"/>
    </source>
</evidence>
<dbReference type="InterPro" id="IPR020864">
    <property type="entry name" value="MACPF"/>
</dbReference>
<dbReference type="PRINTS" id="PR00764">
    <property type="entry name" value="COMPLEMENTC9"/>
</dbReference>
<dbReference type="Gene3D" id="2.20.100.10">
    <property type="entry name" value="Thrombospondin type-1 (TSP1) repeat"/>
    <property type="match status" value="1"/>
</dbReference>
<evidence type="ECO:0000259" key="23">
    <source>
        <dbReference type="PROSITE" id="PS51412"/>
    </source>
</evidence>
<comment type="function">
    <text evidence="20">Pore-forming component of the membrane attack complex (MAC), a multiprotein complex activated by the complement cascade, which inserts into a target cell membrane and forms a pore, leading to target cell membrane rupture and cell lysis. The MAC is initiated by proteolytic cleavage of C5 into complement C5b in response to the classical, alternative, lectin and GZMK complement pathways. The complement pathways consist in a cascade of proteins that leads to phagocytosis and breakdown of pathogens and signaling that strengthens the adaptive immune system. Constitutes the pore-forming subunit of the MAC complex: during MAC assembly, C9 associates with the C5b8 intermediate complex, and polymerizes to complete the pore.</text>
</comment>
<evidence type="ECO:0000256" key="19">
    <source>
        <dbReference type="ARBA" id="ARBA00023298"/>
    </source>
</evidence>
<dbReference type="GO" id="GO:0005576">
    <property type="term" value="C:extracellular region"/>
    <property type="evidence" value="ECO:0007669"/>
    <property type="project" value="UniProtKB-SubCell"/>
</dbReference>
<reference evidence="24 25" key="1">
    <citation type="journal article" date="2023" name="bioRxiv">
        <title>Conserved and derived expression patterns and positive selection on dental genes reveal complex evolutionary context of ever-growing rodent molars.</title>
        <authorList>
            <person name="Calamari Z.T."/>
            <person name="Song A."/>
            <person name="Cohen E."/>
            <person name="Akter M."/>
            <person name="Roy R.D."/>
            <person name="Hallikas O."/>
            <person name="Christensen M.M."/>
            <person name="Li P."/>
            <person name="Marangoni P."/>
            <person name="Jernvall J."/>
            <person name="Klein O.D."/>
        </authorList>
    </citation>
    <scope>NUCLEOTIDE SEQUENCE [LARGE SCALE GENOMIC DNA]</scope>
    <source>
        <strain evidence="24">V071</strain>
    </source>
</reference>
<keyword evidence="10" id="KW-0812">Transmembrane</keyword>
<evidence type="ECO:0000256" key="8">
    <source>
        <dbReference type="ARBA" id="ARBA00022537"/>
    </source>
</evidence>
<evidence type="ECO:0000256" key="7">
    <source>
        <dbReference type="ARBA" id="ARBA00022536"/>
    </source>
</evidence>
<keyword evidence="19" id="KW-1053">Target membrane</keyword>
<dbReference type="GO" id="GO:0031640">
    <property type="term" value="P:killing of cells of another organism"/>
    <property type="evidence" value="ECO:0007669"/>
    <property type="project" value="UniProtKB-KW"/>
</dbReference>
<dbReference type="SUPFAM" id="SSF57424">
    <property type="entry name" value="LDL receptor-like module"/>
    <property type="match status" value="1"/>
</dbReference>
<evidence type="ECO:0000256" key="10">
    <source>
        <dbReference type="ARBA" id="ARBA00022692"/>
    </source>
</evidence>
<dbReference type="Pfam" id="PF00057">
    <property type="entry name" value="Ldl_recept_a"/>
    <property type="match status" value="1"/>
</dbReference>
<evidence type="ECO:0000256" key="6">
    <source>
        <dbReference type="ARBA" id="ARBA00022525"/>
    </source>
</evidence>
<comment type="subunit">
    <text evidence="21">Homooligomer; about 20 C9 chains oligomerize to give rise to a huge beta-barrel that forms a 100 Angstrom diameter pore in target membranes. Component of the membrane attack complex (MAC), composed of complement C5b, C6, C7, C8A, C8B, C8G and multiple copies of the pore-forming subunit C9.</text>
</comment>
<dbReference type="PROSITE" id="PS50068">
    <property type="entry name" value="LDLRA_2"/>
    <property type="match status" value="1"/>
</dbReference>
<gene>
    <name evidence="24" type="ORF">U0070_012773</name>
</gene>
<name>A0AAW0I8B6_MYOGA</name>
<dbReference type="GO" id="GO:0044218">
    <property type="term" value="C:other organism cell membrane"/>
    <property type="evidence" value="ECO:0007669"/>
    <property type="project" value="UniProtKB-KW"/>
</dbReference>
<keyword evidence="6" id="KW-0964">Secreted</keyword>
<keyword evidence="18" id="KW-0325">Glycoprotein</keyword>
<accession>A0AAW0I8B6</accession>
<evidence type="ECO:0000313" key="25">
    <source>
        <dbReference type="Proteomes" id="UP001488838"/>
    </source>
</evidence>
<evidence type="ECO:0000256" key="13">
    <source>
        <dbReference type="ARBA" id="ARBA00022875"/>
    </source>
</evidence>
<keyword evidence="15" id="KW-0472">Membrane</keyword>
<keyword evidence="5" id="KW-1134">Transmembrane beta strand</keyword>
<dbReference type="SMART" id="SM00192">
    <property type="entry name" value="LDLa"/>
    <property type="match status" value="1"/>
</dbReference>
<dbReference type="SUPFAM" id="SSF82895">
    <property type="entry name" value="TSP-1 type 1 repeat"/>
    <property type="match status" value="1"/>
</dbReference>
<evidence type="ECO:0000313" key="24">
    <source>
        <dbReference type="EMBL" id="KAK7810647.1"/>
    </source>
</evidence>
<evidence type="ECO:0000256" key="5">
    <source>
        <dbReference type="ARBA" id="ARBA00022452"/>
    </source>
</evidence>
<evidence type="ECO:0000256" key="22">
    <source>
        <dbReference type="PROSITE-ProRule" id="PRU00124"/>
    </source>
</evidence>
<keyword evidence="7" id="KW-0245">EGF-like domain</keyword>
<keyword evidence="25" id="KW-1185">Reference proteome</keyword>
<protein>
    <recommendedName>
        <fullName evidence="4">Complement component C9</fullName>
    </recommendedName>
</protein>
<dbReference type="PROSITE" id="PS51412">
    <property type="entry name" value="MACPF_2"/>
    <property type="match status" value="1"/>
</dbReference>
<dbReference type="InterPro" id="IPR000884">
    <property type="entry name" value="TSP1_rpt"/>
</dbReference>
<comment type="subcellular location">
    <subcellularLocation>
        <location evidence="2">Secreted</location>
    </subcellularLocation>
    <subcellularLocation>
        <location evidence="1">Target cell membrane</location>
        <topology evidence="1">Multi-pass membrane protein</topology>
    </subcellularLocation>
</comment>
<comment type="caution">
    <text evidence="24">The sequence shown here is derived from an EMBL/GenBank/DDBJ whole genome shotgun (WGS) entry which is preliminary data.</text>
</comment>
<feature type="disulfide bond" evidence="22">
    <location>
        <begin position="188"/>
        <end position="203"/>
    </location>
</feature>
<dbReference type="Gene3D" id="4.10.400.10">
    <property type="entry name" value="Low-density Lipoprotein Receptor"/>
    <property type="match status" value="1"/>
</dbReference>
<evidence type="ECO:0000256" key="12">
    <source>
        <dbReference type="ARBA" id="ARBA00022859"/>
    </source>
</evidence>
<dbReference type="Pfam" id="PF01823">
    <property type="entry name" value="MACPF"/>
    <property type="match status" value="1"/>
</dbReference>
<dbReference type="SMART" id="SM00457">
    <property type="entry name" value="MACPF"/>
    <property type="match status" value="1"/>
</dbReference>
<keyword evidence="17" id="KW-0179">Complement alternate pathway</keyword>
<comment type="similarity">
    <text evidence="3">Belongs to the complement C6/C7/C8/C9 family.</text>
</comment>
<dbReference type="GO" id="GO:0006957">
    <property type="term" value="P:complement activation, alternative pathway"/>
    <property type="evidence" value="ECO:0007669"/>
    <property type="project" value="UniProtKB-KW"/>
</dbReference>
<dbReference type="InterPro" id="IPR036383">
    <property type="entry name" value="TSP1_rpt_sf"/>
</dbReference>
<dbReference type="InterPro" id="IPR036055">
    <property type="entry name" value="LDL_receptor-like_sf"/>
</dbReference>
<evidence type="ECO:0000256" key="20">
    <source>
        <dbReference type="ARBA" id="ARBA00093294"/>
    </source>
</evidence>
<evidence type="ECO:0000256" key="16">
    <source>
        <dbReference type="ARBA" id="ARBA00023157"/>
    </source>
</evidence>
<evidence type="ECO:0000256" key="15">
    <source>
        <dbReference type="ARBA" id="ARBA00023136"/>
    </source>
</evidence>
<dbReference type="Pfam" id="PF00090">
    <property type="entry name" value="TSP_1"/>
    <property type="match status" value="1"/>
</dbReference>
<dbReference type="SMART" id="SM00209">
    <property type="entry name" value="TSP1"/>
    <property type="match status" value="1"/>
</dbReference>
<feature type="domain" description="MACPF" evidence="23">
    <location>
        <begin position="268"/>
        <end position="635"/>
    </location>
</feature>
<dbReference type="Proteomes" id="UP001488838">
    <property type="component" value="Unassembled WGS sequence"/>
</dbReference>
<evidence type="ECO:0000256" key="1">
    <source>
        <dbReference type="ARBA" id="ARBA00004276"/>
    </source>
</evidence>
<keyword evidence="8" id="KW-1052">Target cell membrane</keyword>
<evidence type="ECO:0000256" key="3">
    <source>
        <dbReference type="ARBA" id="ARBA00009214"/>
    </source>
</evidence>
<sequence length="635" mass="72228">MPHKAPELPRRSSMSPGRAITLAIAIFTLEISAQTPEYTLRKELDAYSSHQALFVDQLYRLEWLTHSLCDVFLVYKTQVVKCTEWHFKLIPFHLRYSEESTHREDSLSPVDCRMSPWSDWSPCDPCLKQKFRSRSIEAFGQFNGKSCVDALGDRLPCEPTEECPEEQIDCGNDFQCGTGRCIKRRLLCNGDNDCGDFSDEDDCDRDPRPPCRNRVVEESELGRTAGYGFVFHVSHLHLSSGALDFIGFHHFPDGSSQLVNGLFRETISFERGYMHSKGHPGTFQESGKINILGMDPLNTPFDNEFYNGLCERVRDGNTLTYYRRPWNVAFLAYETKADKNFITENYEEQVYIFRHFLRERTVDAKVNLALKFKITEVPMKVEGVDSVCPDENSSKPEKKKDGSVGFEFTYFKKDEFQRTSTYISESGKIFLHVKGKVHVGRFVMRNRDIVLTKTFLDDLHALPTFYEKGEYFGFLEIYGTHYSSSGSLGGVYEMIYVLDKDYMKDKGIEVNDVKKCLGFNVDASVHTPLHTFVDEATFEAKADTKDCTKTGGGGLTVNLTSENVINGIISNIRGGAGKHAVLLKEKLHRGDKKIDANDVANWASSLNDAPALISQKVRTASAFRRQWRHYSNVHP</sequence>
<dbReference type="PANTHER" id="PTHR45742:SF3">
    <property type="entry name" value="COMPLEMENT COMPONENT C9"/>
    <property type="match status" value="1"/>
</dbReference>
<comment type="caution">
    <text evidence="22">Lacks conserved residue(s) required for the propagation of feature annotation.</text>
</comment>
<evidence type="ECO:0000256" key="14">
    <source>
        <dbReference type="ARBA" id="ARBA00023058"/>
    </source>
</evidence>
<dbReference type="EMBL" id="JBBHLL010000190">
    <property type="protein sequence ID" value="KAK7810647.1"/>
    <property type="molecule type" value="Genomic_DNA"/>
</dbReference>
<evidence type="ECO:0000256" key="21">
    <source>
        <dbReference type="ARBA" id="ARBA00093512"/>
    </source>
</evidence>
<organism evidence="24 25">
    <name type="scientific">Myodes glareolus</name>
    <name type="common">Bank vole</name>
    <name type="synonym">Clethrionomys glareolus</name>
    <dbReference type="NCBI Taxonomy" id="447135"/>
    <lineage>
        <taxon>Eukaryota</taxon>
        <taxon>Metazoa</taxon>
        <taxon>Chordata</taxon>
        <taxon>Craniata</taxon>
        <taxon>Vertebrata</taxon>
        <taxon>Euteleostomi</taxon>
        <taxon>Mammalia</taxon>
        <taxon>Eutheria</taxon>
        <taxon>Euarchontoglires</taxon>
        <taxon>Glires</taxon>
        <taxon>Rodentia</taxon>
        <taxon>Myomorpha</taxon>
        <taxon>Muroidea</taxon>
        <taxon>Cricetidae</taxon>
        <taxon>Arvicolinae</taxon>
        <taxon>Myodes</taxon>
    </lineage>
</organism>
<dbReference type="PROSITE" id="PS50092">
    <property type="entry name" value="TSP1"/>
    <property type="match status" value="1"/>
</dbReference>
<keyword evidence="16 22" id="KW-1015">Disulfide bond</keyword>
<dbReference type="GO" id="GO:0005579">
    <property type="term" value="C:membrane attack complex"/>
    <property type="evidence" value="ECO:0007669"/>
    <property type="project" value="UniProtKB-KW"/>
</dbReference>
<dbReference type="PROSITE" id="PS01209">
    <property type="entry name" value="LDLRA_1"/>
    <property type="match status" value="1"/>
</dbReference>
<dbReference type="CDD" id="cd00112">
    <property type="entry name" value="LDLa"/>
    <property type="match status" value="1"/>
</dbReference>
<keyword evidence="9" id="KW-0399">Innate immunity</keyword>
<dbReference type="InterPro" id="IPR002172">
    <property type="entry name" value="LDrepeatLR_classA_rpt"/>
</dbReference>
<keyword evidence="12" id="KW-0391">Immunity</keyword>
<dbReference type="FunFam" id="2.20.100.10:FF:000089">
    <property type="entry name" value="Complement component C9"/>
    <property type="match status" value="1"/>
</dbReference>
<dbReference type="InterPro" id="IPR001862">
    <property type="entry name" value="MAC_perforin"/>
</dbReference>
<dbReference type="GO" id="GO:0006958">
    <property type="term" value="P:complement activation, classical pathway"/>
    <property type="evidence" value="ECO:0007669"/>
    <property type="project" value="UniProtKB-KW"/>
</dbReference>
<dbReference type="InterPro" id="IPR023415">
    <property type="entry name" value="LDLR_class-A_CS"/>
</dbReference>
<proteinExistence type="inferred from homology"/>
<evidence type="ECO:0000256" key="11">
    <source>
        <dbReference type="ARBA" id="ARBA00022852"/>
    </source>
</evidence>
<dbReference type="AlphaFoldDB" id="A0AAW0I8B6"/>
<keyword evidence="14" id="KW-0473">Membrane attack complex</keyword>
<feature type="disulfide bond" evidence="22">
    <location>
        <begin position="176"/>
        <end position="194"/>
    </location>
</feature>
<keyword evidence="13" id="KW-0180">Complement pathway</keyword>
<evidence type="ECO:0000256" key="9">
    <source>
        <dbReference type="ARBA" id="ARBA00022588"/>
    </source>
</evidence>
<evidence type="ECO:0000256" key="17">
    <source>
        <dbReference type="ARBA" id="ARBA00023162"/>
    </source>
</evidence>
<dbReference type="InterPro" id="IPR020863">
    <property type="entry name" value="MACPF_CS"/>
</dbReference>
<evidence type="ECO:0000256" key="18">
    <source>
        <dbReference type="ARBA" id="ARBA00023180"/>
    </source>
</evidence>
<keyword evidence="11" id="KW-0204">Cytolysis</keyword>